<evidence type="ECO:0000313" key="12">
    <source>
        <dbReference type="Proteomes" id="UP000235392"/>
    </source>
</evidence>
<dbReference type="InterPro" id="IPR050318">
    <property type="entry name" value="DENR/SUI1_TIF"/>
</dbReference>
<dbReference type="GO" id="GO:0003743">
    <property type="term" value="F:translation initiation factor activity"/>
    <property type="evidence" value="ECO:0007669"/>
    <property type="project" value="InterPro"/>
</dbReference>
<dbReference type="PANTHER" id="PTHR12789:SF0">
    <property type="entry name" value="DENSITY-REGULATED PROTEIN"/>
    <property type="match status" value="1"/>
</dbReference>
<dbReference type="GO" id="GO:0003729">
    <property type="term" value="F:mRNA binding"/>
    <property type="evidence" value="ECO:0007669"/>
    <property type="project" value="TreeGrafter"/>
</dbReference>
<evidence type="ECO:0000259" key="7">
    <source>
        <dbReference type="PROSITE" id="PS50296"/>
    </source>
</evidence>
<dbReference type="Proteomes" id="UP000235388">
    <property type="component" value="Unassembled WGS sequence"/>
</dbReference>
<comment type="domain">
    <text evidence="4">The SUI1 domain may be involved in RNA binding.</text>
</comment>
<dbReference type="EMBL" id="PGCI01000206">
    <property type="protein sequence ID" value="PLW34065.1"/>
    <property type="molecule type" value="Genomic_DNA"/>
</dbReference>
<dbReference type="GO" id="GO:0001731">
    <property type="term" value="P:formation of translation preinitiation complex"/>
    <property type="evidence" value="ECO:0007669"/>
    <property type="project" value="TreeGrafter"/>
</dbReference>
<dbReference type="PROSITE" id="PS50296">
    <property type="entry name" value="SUI1"/>
    <property type="match status" value="1"/>
</dbReference>
<dbReference type="InterPro" id="IPR036877">
    <property type="entry name" value="SUI1_dom_sf"/>
</dbReference>
<feature type="coiled-coil region" evidence="5">
    <location>
        <begin position="80"/>
        <end position="112"/>
    </location>
</feature>
<dbReference type="InterPro" id="IPR048517">
    <property type="entry name" value="DENR_N"/>
</dbReference>
<evidence type="ECO:0000256" key="6">
    <source>
        <dbReference type="SAM" id="MobiDB-lite"/>
    </source>
</evidence>
<organism evidence="10 11">
    <name type="scientific">Puccinia coronata f. sp. avenae</name>
    <dbReference type="NCBI Taxonomy" id="200324"/>
    <lineage>
        <taxon>Eukaryota</taxon>
        <taxon>Fungi</taxon>
        <taxon>Dikarya</taxon>
        <taxon>Basidiomycota</taxon>
        <taxon>Pucciniomycotina</taxon>
        <taxon>Pucciniomycetes</taxon>
        <taxon>Pucciniales</taxon>
        <taxon>Pucciniaceae</taxon>
        <taxon>Puccinia</taxon>
    </lineage>
</organism>
<dbReference type="Proteomes" id="UP000235392">
    <property type="component" value="Unassembled WGS sequence"/>
</dbReference>
<dbReference type="AlphaFoldDB" id="A0A2N5VSK9"/>
<evidence type="ECO:0000256" key="3">
    <source>
        <dbReference type="ARBA" id="ARBA00020058"/>
    </source>
</evidence>
<evidence type="ECO:0000256" key="4">
    <source>
        <dbReference type="RuleBase" id="RU361273"/>
    </source>
</evidence>
<dbReference type="InterPro" id="IPR046447">
    <property type="entry name" value="DENR_C"/>
</dbReference>
<dbReference type="PANTHER" id="PTHR12789">
    <property type="entry name" value="DENSITY-REGULATED PROTEIN HOMOLOG"/>
    <property type="match status" value="1"/>
</dbReference>
<dbReference type="NCBIfam" id="TIGR01159">
    <property type="entry name" value="DRP1"/>
    <property type="match status" value="1"/>
</dbReference>
<keyword evidence="4" id="KW-0963">Cytoplasm</keyword>
<dbReference type="EMBL" id="PGCJ01000894">
    <property type="protein sequence ID" value="PLW15489.1"/>
    <property type="molecule type" value="Genomic_DNA"/>
</dbReference>
<dbReference type="Gene3D" id="3.30.780.10">
    <property type="entry name" value="SUI1-like domain"/>
    <property type="match status" value="1"/>
</dbReference>
<dbReference type="GO" id="GO:1990904">
    <property type="term" value="C:ribonucleoprotein complex"/>
    <property type="evidence" value="ECO:0007669"/>
    <property type="project" value="UniProtKB-KW"/>
</dbReference>
<dbReference type="Pfam" id="PF01253">
    <property type="entry name" value="SUI1"/>
    <property type="match status" value="1"/>
</dbReference>
<keyword evidence="4" id="KW-0687">Ribonucleoprotein</keyword>
<evidence type="ECO:0000256" key="5">
    <source>
        <dbReference type="SAM" id="Coils"/>
    </source>
</evidence>
<dbReference type="InterPro" id="IPR001950">
    <property type="entry name" value="SUI1"/>
</dbReference>
<keyword evidence="4" id="KW-0689">Ribosomal protein</keyword>
<comment type="subunit">
    <text evidence="2 4">Interacts with the 40S ribosomal subunit.</text>
</comment>
<name>A0A2N5VSK9_9BASI</name>
<sequence>MATTQTIPIRVVLPIYCQICGFPPEYCEYGNSISKCKKWCSTAEPKLYDELYSKQNDAVDQEQQRAGGGEVEETEDKLKKVKISQEEEALRKEKKEEKKNLQKKEKEKAHRVVVKTIERTKRKRITIVQGLDLFDIDMKKVSKLFAAKFATGSSVTKNVQGDDEIVIQGDVSDELLDLFESTSGKFADIIGNGKIPSDNIVFVDDTKKKKPT</sequence>
<feature type="region of interest" description="Disordered" evidence="6">
    <location>
        <begin position="59"/>
        <end position="78"/>
    </location>
</feature>
<dbReference type="GO" id="GO:0005840">
    <property type="term" value="C:ribosome"/>
    <property type="evidence" value="ECO:0007669"/>
    <property type="project" value="UniProtKB-KW"/>
</dbReference>
<dbReference type="EMBL" id="PGCJ01000070">
    <property type="protein sequence ID" value="PLW52957.1"/>
    <property type="molecule type" value="Genomic_DNA"/>
</dbReference>
<gene>
    <name evidence="10" type="ORF">PCANC_07556</name>
    <name evidence="8" type="ORF">PCANC_15676</name>
    <name evidence="9" type="ORF">PCASD_14468</name>
</gene>
<evidence type="ECO:0000313" key="8">
    <source>
        <dbReference type="EMBL" id="PLW15489.1"/>
    </source>
</evidence>
<dbReference type="GO" id="GO:0002188">
    <property type="term" value="P:translation reinitiation"/>
    <property type="evidence" value="ECO:0007669"/>
    <property type="project" value="TreeGrafter"/>
</dbReference>
<evidence type="ECO:0000313" key="9">
    <source>
        <dbReference type="EMBL" id="PLW34065.1"/>
    </source>
</evidence>
<feature type="domain" description="SUI1" evidence="7">
    <location>
        <begin position="112"/>
        <end position="183"/>
    </location>
</feature>
<comment type="similarity">
    <text evidence="1 4">Belongs to the DENR family.</text>
</comment>
<keyword evidence="5" id="KW-0175">Coiled coil</keyword>
<accession>A0A2N5VSK9</accession>
<proteinExistence type="inferred from homology"/>
<dbReference type="OrthoDB" id="277199at2759"/>
<reference evidence="11 12" key="1">
    <citation type="submission" date="2017-11" db="EMBL/GenBank/DDBJ databases">
        <title>De novo assembly and phasing of dikaryotic genomes from two isolates of Puccinia coronata f. sp. avenae, the causal agent of oat crown rust.</title>
        <authorList>
            <person name="Miller M.E."/>
            <person name="Zhang Y."/>
            <person name="Omidvar V."/>
            <person name="Sperschneider J."/>
            <person name="Schwessinger B."/>
            <person name="Raley C."/>
            <person name="Palmer J.M."/>
            <person name="Garnica D."/>
            <person name="Upadhyaya N."/>
            <person name="Rathjen J."/>
            <person name="Taylor J.M."/>
            <person name="Park R.F."/>
            <person name="Dodds P.N."/>
            <person name="Hirsch C.D."/>
            <person name="Kianian S.F."/>
            <person name="Figueroa M."/>
        </authorList>
    </citation>
    <scope>NUCLEOTIDE SEQUENCE [LARGE SCALE GENOMIC DNA]</scope>
    <source>
        <strain evidence="10">12NC29</strain>
        <strain evidence="9">12SD80</strain>
    </source>
</reference>
<dbReference type="InterPro" id="IPR005873">
    <property type="entry name" value="DENR_eukaryotes"/>
</dbReference>
<dbReference type="STRING" id="200324.A0A2N5VSK9"/>
<dbReference type="GO" id="GO:0005737">
    <property type="term" value="C:cytoplasm"/>
    <property type="evidence" value="ECO:0007669"/>
    <property type="project" value="UniProtKB-SubCell"/>
</dbReference>
<evidence type="ECO:0000313" key="10">
    <source>
        <dbReference type="EMBL" id="PLW52957.1"/>
    </source>
</evidence>
<comment type="caution">
    <text evidence="10">The sequence shown here is derived from an EMBL/GenBank/DDBJ whole genome shotgun (WGS) entry which is preliminary data.</text>
</comment>
<dbReference type="CDD" id="cd11607">
    <property type="entry name" value="DENR_C"/>
    <property type="match status" value="1"/>
</dbReference>
<evidence type="ECO:0000256" key="2">
    <source>
        <dbReference type="ARBA" id="ARBA00011742"/>
    </source>
</evidence>
<evidence type="ECO:0000313" key="11">
    <source>
        <dbReference type="Proteomes" id="UP000235388"/>
    </source>
</evidence>
<dbReference type="SUPFAM" id="SSF55159">
    <property type="entry name" value="eIF1-like"/>
    <property type="match status" value="1"/>
</dbReference>
<keyword evidence="11" id="KW-1185">Reference proteome</keyword>
<comment type="subcellular location">
    <subcellularLocation>
        <location evidence="4">Cytoplasm</location>
    </subcellularLocation>
</comment>
<protein>
    <recommendedName>
        <fullName evidence="3 4">Translation machinery-associated protein 22</fullName>
    </recommendedName>
</protein>
<evidence type="ECO:0000256" key="1">
    <source>
        <dbReference type="ARBA" id="ARBA00007514"/>
    </source>
</evidence>
<dbReference type="Pfam" id="PF21023">
    <property type="entry name" value="DENR_N"/>
    <property type="match status" value="1"/>
</dbReference>